<dbReference type="AGR" id="MGI:1914214"/>
<organism evidence="1">
    <name type="scientific">Mus musculus</name>
    <name type="common">Mouse</name>
    <dbReference type="NCBI Taxonomy" id="10090"/>
    <lineage>
        <taxon>Eukaryota</taxon>
        <taxon>Metazoa</taxon>
        <taxon>Chordata</taxon>
        <taxon>Craniata</taxon>
        <taxon>Vertebrata</taxon>
        <taxon>Euteleostomi</taxon>
        <taxon>Mammalia</taxon>
        <taxon>Eutheria</taxon>
        <taxon>Euarchontoglires</taxon>
        <taxon>Glires</taxon>
        <taxon>Rodentia</taxon>
        <taxon>Myomorpha</taxon>
        <taxon>Muroidea</taxon>
        <taxon>Muridae</taxon>
        <taxon>Murinae</taxon>
        <taxon>Mus</taxon>
        <taxon>Mus</taxon>
    </lineage>
</organism>
<reference evidence="1" key="4">
    <citation type="journal article" date="2001" name="Nature">
        <title>Functional annotation of a full-length mouse cDNA collection.</title>
        <authorList>
            <consortium name="The RIKEN Genome Exploration Research Group Phase II Team and the FANTOM Consortium"/>
        </authorList>
    </citation>
    <scope>NUCLEOTIDE SEQUENCE</scope>
    <source>
        <strain evidence="1">C57BL/6J</strain>
        <tissue evidence="1">Placenta</tissue>
    </source>
</reference>
<dbReference type="EMBL" id="AK145964">
    <property type="protein sequence ID" value="BAE26789.1"/>
    <property type="molecule type" value="mRNA"/>
</dbReference>
<reference evidence="1" key="2">
    <citation type="journal article" date="2000" name="Genome Res.">
        <title>Normalization and subtraction of cap-trapper-selected cDNAs to prepare full-length cDNA libraries for rapid discovery of new genes.</title>
        <authorList>
            <person name="Carninci P."/>
            <person name="Shibata Y."/>
            <person name="Hayatsu N."/>
            <person name="Sugahara Y."/>
            <person name="Shibata K."/>
            <person name="Itoh M."/>
            <person name="Konno H."/>
            <person name="Okazaki Y."/>
            <person name="Muramatsu M."/>
            <person name="Hayashizaki Y."/>
        </authorList>
    </citation>
    <scope>NUCLEOTIDE SEQUENCE</scope>
    <source>
        <strain evidence="1">C57BL/6J</strain>
        <tissue evidence="1">Placenta</tissue>
    </source>
</reference>
<gene>
    <name evidence="2" type="primary">Golt1b</name>
</gene>
<sequence length="145" mass="16672">NVQILLPEAQGEGHWVFPGRCVRGPHWLASDRHDLRNLWILSLVQGLFPSGRWLYQKSTCPRIPPKSTWNQIIRRQSWRKQQYGITTRTEELKYCILYKALWKNTQHKIKVHELGCKVPYRSLKCTPSKVPTAVAEAAAEAAAGL</sequence>
<reference evidence="1" key="8">
    <citation type="journal article" date="2005" name="Science">
        <title>Antisense Transcription in the Mammalian Transcriptome.</title>
        <authorList>
            <consortium name="RIKEN Genome Exploration Research Group and Genome Science Group (Genome Network Project Core Group) and the FANTOM Consortium"/>
        </authorList>
    </citation>
    <scope>NUCLEOTIDE SEQUENCE</scope>
    <source>
        <strain evidence="1">C57BL/6J</strain>
        <tissue evidence="1">Placenta</tissue>
    </source>
</reference>
<reference evidence="1" key="6">
    <citation type="submission" date="2004-03" db="EMBL/GenBank/DDBJ databases">
        <authorList>
            <person name="Arakawa T."/>
            <person name="Carninci P."/>
            <person name="Fukuda S."/>
            <person name="Hashizume W."/>
            <person name="Hayashida K."/>
            <person name="Hori F."/>
            <person name="Iida J."/>
            <person name="Imamura K."/>
            <person name="Imotani K."/>
            <person name="Itoh M."/>
            <person name="Kanagawa S."/>
            <person name="Kawai J."/>
            <person name="Kojima M."/>
            <person name="Konno H."/>
            <person name="Murata M."/>
            <person name="Nakamura M."/>
            <person name="Ninomiya N."/>
            <person name="Nishiyori H."/>
            <person name="Nomura K."/>
            <person name="Ohno M."/>
            <person name="Sakazume N."/>
            <person name="Sano H."/>
            <person name="Sasaki D."/>
            <person name="Shibata K."/>
            <person name="Shiraki T."/>
            <person name="Tagami M."/>
            <person name="Tagami Y."/>
            <person name="Waki K."/>
            <person name="Watahiki A."/>
            <person name="Muramatsu M."/>
            <person name="Hayashizaki Y."/>
        </authorList>
    </citation>
    <scope>NUCLEOTIDE SEQUENCE</scope>
    <source>
        <strain evidence="1">C57BL/6J</strain>
        <tissue evidence="1">Placenta</tissue>
    </source>
</reference>
<evidence type="ECO:0000313" key="2">
    <source>
        <dbReference type="MGI" id="MGI:1914214"/>
    </source>
</evidence>
<name>Q3UKL2_MOUSE</name>
<dbReference type="MGI" id="MGI:1914214">
    <property type="gene designation" value="Golt1b"/>
</dbReference>
<evidence type="ECO:0000313" key="1">
    <source>
        <dbReference type="EMBL" id="BAE26789.1"/>
    </source>
</evidence>
<reference evidence="1" key="7">
    <citation type="journal article" date="2005" name="Science">
        <title>The Transcriptional Landscape of the Mammalian Genome.</title>
        <authorList>
            <consortium name="The FANTOM Consortium"/>
            <consortium name="Riken Genome Exploration Research Group and Genome Science Group (Genome Network Project Core Group)"/>
        </authorList>
    </citation>
    <scope>NUCLEOTIDE SEQUENCE</scope>
    <source>
        <strain evidence="1">C57BL/6J</strain>
        <tissue evidence="1">Placenta</tissue>
    </source>
</reference>
<proteinExistence type="evidence at transcript level"/>
<dbReference type="AlphaFoldDB" id="Q3UKL2"/>
<reference evidence="1" key="1">
    <citation type="journal article" date="1999" name="Methods Enzymol.">
        <title>High-efficiency full-length cDNA cloning.</title>
        <authorList>
            <person name="Carninci P."/>
            <person name="Hayashizaki Y."/>
        </authorList>
    </citation>
    <scope>NUCLEOTIDE SEQUENCE</scope>
    <source>
        <strain evidence="1">C57BL/6J</strain>
        <tissue evidence="1">Placenta</tissue>
    </source>
</reference>
<feature type="non-terminal residue" evidence="1">
    <location>
        <position position="1"/>
    </location>
</feature>
<accession>Q3UKL2</accession>
<reference evidence="1" key="3">
    <citation type="journal article" date="2000" name="Genome Res.">
        <title>RIKEN integrated sequence analysis (RISA) system--384-format sequencing pipeline with 384 multicapillary sequencer.</title>
        <authorList>
            <person name="Shibata K."/>
            <person name="Itoh M."/>
            <person name="Aizawa K."/>
            <person name="Nagaoka S."/>
            <person name="Sasaki N."/>
            <person name="Carninci P."/>
            <person name="Konno H."/>
            <person name="Akiyama J."/>
            <person name="Nishi K."/>
            <person name="Kitsunai T."/>
            <person name="Tashiro H."/>
            <person name="Itoh M."/>
            <person name="Sumi N."/>
            <person name="Ishii Y."/>
            <person name="Nakamura S."/>
            <person name="Hazama M."/>
            <person name="Nishine T."/>
            <person name="Harada A."/>
            <person name="Yamamoto R."/>
            <person name="Matsumoto H."/>
            <person name="Sakaguchi S."/>
            <person name="Ikegami T."/>
            <person name="Kashiwagi K."/>
            <person name="Fujiwake S."/>
            <person name="Inoue K."/>
            <person name="Togawa Y."/>
            <person name="Izawa M."/>
            <person name="Ohara E."/>
            <person name="Watahiki M."/>
            <person name="Yoneda Y."/>
            <person name="Ishikawa T."/>
            <person name="Ozawa K."/>
            <person name="Tanaka T."/>
            <person name="Matsuura S."/>
            <person name="Kawai J."/>
            <person name="Okazaki Y."/>
            <person name="Muramatsu M."/>
            <person name="Inoue Y."/>
            <person name="Kira A."/>
            <person name="Hayashizaki Y."/>
        </authorList>
    </citation>
    <scope>NUCLEOTIDE SEQUENCE</scope>
    <source>
        <strain evidence="1">C57BL/6J</strain>
        <tissue evidence="1">Placenta</tissue>
    </source>
</reference>
<protein>
    <submittedName>
        <fullName evidence="1">Uncharacterized protein</fullName>
    </submittedName>
</protein>
<reference evidence="1" key="5">
    <citation type="journal article" date="2002" name="Nature">
        <title>Analysis of the mouse transcriptome based on functional annotation of 60,770 full-length cDNAs.</title>
        <authorList>
            <consortium name="The FANTOM Consortium and the RIKEN Genome Exploration Research Group Phase I and II Team"/>
        </authorList>
    </citation>
    <scope>NUCLEOTIDE SEQUENCE</scope>
    <source>
        <strain evidence="1">C57BL/6J</strain>
        <tissue evidence="1">Placenta</tissue>
    </source>
</reference>